<feature type="region of interest" description="Disordered" evidence="6">
    <location>
        <begin position="192"/>
        <end position="219"/>
    </location>
</feature>
<dbReference type="AlphaFoldDB" id="A0A9D1T7E9"/>
<organism evidence="9 10">
    <name type="scientific">Candidatus Pullilachnospira stercoravium</name>
    <dbReference type="NCBI Taxonomy" id="2840913"/>
    <lineage>
        <taxon>Bacteria</taxon>
        <taxon>Bacillati</taxon>
        <taxon>Bacillota</taxon>
        <taxon>Clostridia</taxon>
        <taxon>Lachnospirales</taxon>
        <taxon>Lachnospiraceae</taxon>
        <taxon>Lachnospiraceae incertae sedis</taxon>
        <taxon>Candidatus Pullilachnospira</taxon>
    </lineage>
</organism>
<evidence type="ECO:0000256" key="1">
    <source>
        <dbReference type="ARBA" id="ARBA00004236"/>
    </source>
</evidence>
<dbReference type="Pfam" id="PF04277">
    <property type="entry name" value="OAD_gamma"/>
    <property type="match status" value="1"/>
</dbReference>
<keyword evidence="5 7" id="KW-0472">Membrane</keyword>
<keyword evidence="3 7" id="KW-0812">Transmembrane</keyword>
<evidence type="ECO:0000256" key="6">
    <source>
        <dbReference type="SAM" id="MobiDB-lite"/>
    </source>
</evidence>
<feature type="chain" id="PRO_5039414008" evidence="8">
    <location>
        <begin position="23"/>
        <end position="265"/>
    </location>
</feature>
<comment type="caution">
    <text evidence="9">The sequence shown here is derived from an EMBL/GenBank/DDBJ whole genome shotgun (WGS) entry which is preliminary data.</text>
</comment>
<evidence type="ECO:0000313" key="10">
    <source>
        <dbReference type="Proteomes" id="UP000886723"/>
    </source>
</evidence>
<dbReference type="NCBIfam" id="TIGR01195">
    <property type="entry name" value="oadG_fam"/>
    <property type="match status" value="1"/>
</dbReference>
<protein>
    <submittedName>
        <fullName evidence="9">OadG family protein</fullName>
    </submittedName>
</protein>
<evidence type="ECO:0000256" key="3">
    <source>
        <dbReference type="ARBA" id="ARBA00022692"/>
    </source>
</evidence>
<accession>A0A9D1T7E9</accession>
<sequence>MKQTWKKMAGLMLASVCAFSLAACGSQEEAGGFQRITDEMAENCVTVSQQAVESLASFDESQLAQMEVSRDDFTRYAVGEWEDATATMGAFQSMGEASLEVNEDENTVTVSIPADFENEEGTLTFVYNYNHDYDQMVPAYMTVAEKETVSGNLRSAGINTVMGVGTVFVVLLFLVFVISLFKYVGKIGSGEEKKETEKKTPAAPAQPAAPAPAPAPAAVQETNMDDVEMAIVLATAIAAYEDGNSTDGYVVRSIRKVNKSKWRNA</sequence>
<evidence type="ECO:0000256" key="2">
    <source>
        <dbReference type="ARBA" id="ARBA00022475"/>
    </source>
</evidence>
<gene>
    <name evidence="9" type="ORF">IAA63_11990</name>
</gene>
<dbReference type="Gene3D" id="3.10.450.590">
    <property type="match status" value="1"/>
</dbReference>
<evidence type="ECO:0000256" key="8">
    <source>
        <dbReference type="SAM" id="SignalP"/>
    </source>
</evidence>
<keyword evidence="4 7" id="KW-1133">Transmembrane helix</keyword>
<evidence type="ECO:0000256" key="7">
    <source>
        <dbReference type="SAM" id="Phobius"/>
    </source>
</evidence>
<reference evidence="9" key="1">
    <citation type="submission" date="2020-10" db="EMBL/GenBank/DDBJ databases">
        <authorList>
            <person name="Gilroy R."/>
        </authorList>
    </citation>
    <scope>NUCLEOTIDE SEQUENCE</scope>
    <source>
        <strain evidence="9">ChiBcec2-4451</strain>
    </source>
</reference>
<dbReference type="GO" id="GO:0036376">
    <property type="term" value="P:sodium ion export across plasma membrane"/>
    <property type="evidence" value="ECO:0007669"/>
    <property type="project" value="InterPro"/>
</dbReference>
<evidence type="ECO:0000256" key="5">
    <source>
        <dbReference type="ARBA" id="ARBA00023136"/>
    </source>
</evidence>
<name>A0A9D1T7E9_9FIRM</name>
<dbReference type="GO" id="GO:0005886">
    <property type="term" value="C:plasma membrane"/>
    <property type="evidence" value="ECO:0007669"/>
    <property type="project" value="UniProtKB-SubCell"/>
</dbReference>
<feature type="signal peptide" evidence="8">
    <location>
        <begin position="1"/>
        <end position="22"/>
    </location>
</feature>
<keyword evidence="2" id="KW-1003">Cell membrane</keyword>
<feature type="transmembrane region" description="Helical" evidence="7">
    <location>
        <begin position="161"/>
        <end position="184"/>
    </location>
</feature>
<keyword evidence="8" id="KW-0732">Signal</keyword>
<reference evidence="9" key="2">
    <citation type="journal article" date="2021" name="PeerJ">
        <title>Extensive microbial diversity within the chicken gut microbiome revealed by metagenomics and culture.</title>
        <authorList>
            <person name="Gilroy R."/>
            <person name="Ravi A."/>
            <person name="Getino M."/>
            <person name="Pursley I."/>
            <person name="Horton D.L."/>
            <person name="Alikhan N.F."/>
            <person name="Baker D."/>
            <person name="Gharbi K."/>
            <person name="Hall N."/>
            <person name="Watson M."/>
            <person name="Adriaenssens E.M."/>
            <person name="Foster-Nyarko E."/>
            <person name="Jarju S."/>
            <person name="Secka A."/>
            <person name="Antonio M."/>
            <person name="Oren A."/>
            <person name="Chaudhuri R.R."/>
            <person name="La Ragione R."/>
            <person name="Hildebrand F."/>
            <person name="Pallen M.J."/>
        </authorList>
    </citation>
    <scope>NUCLEOTIDE SEQUENCE</scope>
    <source>
        <strain evidence="9">ChiBcec2-4451</strain>
    </source>
</reference>
<comment type="subcellular location">
    <subcellularLocation>
        <location evidence="1">Cell membrane</location>
    </subcellularLocation>
</comment>
<evidence type="ECO:0000256" key="4">
    <source>
        <dbReference type="ARBA" id="ARBA00022989"/>
    </source>
</evidence>
<dbReference type="Proteomes" id="UP000886723">
    <property type="component" value="Unassembled WGS sequence"/>
</dbReference>
<dbReference type="InterPro" id="IPR005899">
    <property type="entry name" value="Na_pump_deCOase"/>
</dbReference>
<evidence type="ECO:0000313" key="9">
    <source>
        <dbReference type="EMBL" id="HIV13844.1"/>
    </source>
</evidence>
<dbReference type="EMBL" id="DVON01000254">
    <property type="protein sequence ID" value="HIV13844.1"/>
    <property type="molecule type" value="Genomic_DNA"/>
</dbReference>
<proteinExistence type="predicted"/>
<dbReference type="GO" id="GO:0015081">
    <property type="term" value="F:sodium ion transmembrane transporter activity"/>
    <property type="evidence" value="ECO:0007669"/>
    <property type="project" value="InterPro"/>
</dbReference>
<dbReference type="PROSITE" id="PS51257">
    <property type="entry name" value="PROKAR_LIPOPROTEIN"/>
    <property type="match status" value="1"/>
</dbReference>